<accession>A0A9R1BS89</accession>
<feature type="domain" description="F-box" evidence="1">
    <location>
        <begin position="7"/>
        <end position="54"/>
    </location>
</feature>
<gene>
    <name evidence="2" type="ORF">TRITD_7Av1G231980</name>
</gene>
<dbReference type="Gramene" id="TRITD7Av1G231980.1">
    <property type="protein sequence ID" value="TRITD7Av1G231980.1"/>
    <property type="gene ID" value="TRITD7Av1G231980"/>
</dbReference>
<dbReference type="SUPFAM" id="SSF52047">
    <property type="entry name" value="RNI-like"/>
    <property type="match status" value="1"/>
</dbReference>
<dbReference type="InterPro" id="IPR001810">
    <property type="entry name" value="F-box_dom"/>
</dbReference>
<evidence type="ECO:0000313" key="3">
    <source>
        <dbReference type="Proteomes" id="UP000324705"/>
    </source>
</evidence>
<evidence type="ECO:0000259" key="1">
    <source>
        <dbReference type="PROSITE" id="PS50181"/>
    </source>
</evidence>
<protein>
    <recommendedName>
        <fullName evidence="1">F-box domain-containing protein</fullName>
    </recommendedName>
</protein>
<dbReference type="SUPFAM" id="SSF81383">
    <property type="entry name" value="F-box domain"/>
    <property type="match status" value="1"/>
</dbReference>
<dbReference type="EMBL" id="LT934123">
    <property type="protein sequence ID" value="VAI79270.1"/>
    <property type="molecule type" value="Genomic_DNA"/>
</dbReference>
<dbReference type="OMA" id="TAGIRCQ"/>
<dbReference type="AlphaFoldDB" id="A0A9R1BS89"/>
<evidence type="ECO:0000313" key="2">
    <source>
        <dbReference type="EMBL" id="VAI79270.1"/>
    </source>
</evidence>
<dbReference type="InterPro" id="IPR044997">
    <property type="entry name" value="F-box_plant"/>
</dbReference>
<organism evidence="2 3">
    <name type="scientific">Triticum turgidum subsp. durum</name>
    <name type="common">Durum wheat</name>
    <name type="synonym">Triticum durum</name>
    <dbReference type="NCBI Taxonomy" id="4567"/>
    <lineage>
        <taxon>Eukaryota</taxon>
        <taxon>Viridiplantae</taxon>
        <taxon>Streptophyta</taxon>
        <taxon>Embryophyta</taxon>
        <taxon>Tracheophyta</taxon>
        <taxon>Spermatophyta</taxon>
        <taxon>Magnoliopsida</taxon>
        <taxon>Liliopsida</taxon>
        <taxon>Poales</taxon>
        <taxon>Poaceae</taxon>
        <taxon>BOP clade</taxon>
        <taxon>Pooideae</taxon>
        <taxon>Triticodae</taxon>
        <taxon>Triticeae</taxon>
        <taxon>Triticinae</taxon>
        <taxon>Triticum</taxon>
    </lineage>
</organism>
<dbReference type="PROSITE" id="PS50181">
    <property type="entry name" value="FBOX"/>
    <property type="match status" value="1"/>
</dbReference>
<reference evidence="2 3" key="1">
    <citation type="submission" date="2017-09" db="EMBL/GenBank/DDBJ databases">
        <authorList>
            <consortium name="International Durum Wheat Genome Sequencing Consortium (IDWGSC)"/>
            <person name="Milanesi L."/>
        </authorList>
    </citation>
    <scope>NUCLEOTIDE SEQUENCE [LARGE SCALE GENOMIC DNA]</scope>
    <source>
        <strain evidence="3">cv. Svevo</strain>
    </source>
</reference>
<dbReference type="InterPro" id="IPR055357">
    <property type="entry name" value="LRR_At1g61320_AtMIF1"/>
</dbReference>
<dbReference type="Pfam" id="PF23622">
    <property type="entry name" value="LRR_At1g61320_AtMIF1"/>
    <property type="match status" value="1"/>
</dbReference>
<dbReference type="InterPro" id="IPR036047">
    <property type="entry name" value="F-box-like_dom_sf"/>
</dbReference>
<proteinExistence type="predicted"/>
<name>A0A9R1BS89_TRITD</name>
<dbReference type="Gene3D" id="1.20.1280.50">
    <property type="match status" value="1"/>
</dbReference>
<dbReference type="Pfam" id="PF00646">
    <property type="entry name" value="F-box"/>
    <property type="match status" value="1"/>
</dbReference>
<dbReference type="SMART" id="SM00256">
    <property type="entry name" value="FBOX"/>
    <property type="match status" value="1"/>
</dbReference>
<dbReference type="PANTHER" id="PTHR32153">
    <property type="entry name" value="OJ000223_09.16 PROTEIN"/>
    <property type="match status" value="1"/>
</dbReference>
<dbReference type="Proteomes" id="UP000324705">
    <property type="component" value="Chromosome 7A"/>
</dbReference>
<sequence length="486" mass="55466">MQKGNRDDMLSNLPDDILVNILDRLDVTYAVRTSILSRRWSRLSTKLSRLTISVLDFLPHNGPIFEIDEVVRSNAAVVEATTSILAQRDSTRKTIHLLSMTFFLKDSDHISIGHAVAKTMATHKVEMAEFNIMTERDATQCDDDNLASYGKKFILFFDAFPDAFGGLTRLHLENLDSVNRTSLMETTTLQVDHSQLSDLAIGDCVFAELLLNSVPKLTRLAFEGWISFHYPLSVGDAPLLEAVKLNNVALSWHKMVELSKFLCGTSVRDLKLGFKCEKIWVQPECLTKSLASVFRQLRFVNLDEIPEGYDLTWTLFILKAAPLLKELYITVWDHLCKMVTDEEKRKEHLFSEEKGVEWESSASDFHHENLVTLVIFGFQSEKYMVSYIRRVMEAAANLEEVFLYHRLACRKCLDNSRKQPFKFPWTKRQRLSVKKRITDGIDSFAIIHFPTTAGIRCQQQRRTKAAGEVSPAAAEKGDSIFDMVLK</sequence>
<keyword evidence="3" id="KW-1185">Reference proteome</keyword>